<accession>A0A1X1TFQ2</accession>
<proteinExistence type="predicted"/>
<evidence type="ECO:0000313" key="3">
    <source>
        <dbReference type="Proteomes" id="UP000193465"/>
    </source>
</evidence>
<evidence type="ECO:0000313" key="2">
    <source>
        <dbReference type="EMBL" id="ORV43360.1"/>
    </source>
</evidence>
<dbReference type="InterPro" id="IPR050407">
    <property type="entry name" value="Geranylgeranyl_reductase"/>
</dbReference>
<dbReference type="STRING" id="188915.AWC02_15235"/>
<dbReference type="InterPro" id="IPR036188">
    <property type="entry name" value="FAD/NAD-bd_sf"/>
</dbReference>
<protein>
    <submittedName>
        <fullName evidence="2">Dehydrogenase</fullName>
    </submittedName>
</protein>
<dbReference type="PANTHER" id="PTHR42685">
    <property type="entry name" value="GERANYLGERANYL DIPHOSPHATE REDUCTASE"/>
    <property type="match status" value="1"/>
</dbReference>
<reference evidence="2 3" key="1">
    <citation type="submission" date="2016-01" db="EMBL/GenBank/DDBJ databases">
        <title>The new phylogeny of the genus Mycobacterium.</title>
        <authorList>
            <person name="Tarcisio F."/>
            <person name="Conor M."/>
            <person name="Antonella G."/>
            <person name="Elisabetta G."/>
            <person name="Giulia F.S."/>
            <person name="Sara T."/>
            <person name="Anna F."/>
            <person name="Clotilde B."/>
            <person name="Roberto B."/>
            <person name="Veronica D.S."/>
            <person name="Fabio R."/>
            <person name="Monica P."/>
            <person name="Olivier J."/>
            <person name="Enrico T."/>
            <person name="Nicola S."/>
        </authorList>
    </citation>
    <scope>NUCLEOTIDE SEQUENCE [LARGE SCALE GENOMIC DNA]</scope>
    <source>
        <strain evidence="2 3">ATCC 27353</strain>
    </source>
</reference>
<dbReference type="EMBL" id="LQOT01000057">
    <property type="protein sequence ID" value="ORV43360.1"/>
    <property type="molecule type" value="Genomic_DNA"/>
</dbReference>
<dbReference type="Gene3D" id="3.50.50.60">
    <property type="entry name" value="FAD/NAD(P)-binding domain"/>
    <property type="match status" value="1"/>
</dbReference>
<dbReference type="Proteomes" id="UP000193465">
    <property type="component" value="Unassembled WGS sequence"/>
</dbReference>
<dbReference type="GO" id="GO:0071949">
    <property type="term" value="F:FAD binding"/>
    <property type="evidence" value="ECO:0007669"/>
    <property type="project" value="InterPro"/>
</dbReference>
<keyword evidence="3" id="KW-1185">Reference proteome</keyword>
<gene>
    <name evidence="2" type="ORF">AWC02_15235</name>
</gene>
<sequence>MPEHTDVVIVGSRCAGSAAAVALARRGRAVIALDSAAFPSDTLSTHLLFTHHWAEVERIGATERVLELGAPLHTRAGLGAPGVETVGPSSTYEGFSAGACIRRPGFDLALVETARAAGAEVREHVRVTDLLRDPNGRVHGVRYKQRNGVTGEITAKLVIGADGRRSTVARLVGTREHHSWDNQRMMAFAYFEDAQPENRHVAMQWRSEDDLVTVFPCDGGQLVALQMPPVRRADEYRADRSAAFAATIERIPPYAERLRGCAQVSNVYVSYHHPSYFRHSHGPGWALAGDAGHFKDPVTAQGIRDALRFGRLLGEAAAPCLDDPAKLDAALAQWELDRDAQCLAMYQWANSLGRDDAVSPIEFAAYRWFAARPDGFTEVADVFNRIASPQQVFSPANVVRWTAAAARDPHVDNHELWRTLRRDLRREAERMVEKRKFTHRRAASARLPFTPAASGDRDPVQA</sequence>
<dbReference type="Pfam" id="PF01494">
    <property type="entry name" value="FAD_binding_3"/>
    <property type="match status" value="1"/>
</dbReference>
<organism evidence="2 3">
    <name type="scientific">Mycolicibacter engbaekii</name>
    <dbReference type="NCBI Taxonomy" id="188915"/>
    <lineage>
        <taxon>Bacteria</taxon>
        <taxon>Bacillati</taxon>
        <taxon>Actinomycetota</taxon>
        <taxon>Actinomycetes</taxon>
        <taxon>Mycobacteriales</taxon>
        <taxon>Mycobacteriaceae</taxon>
        <taxon>Mycolicibacter</taxon>
    </lineage>
</organism>
<dbReference type="AlphaFoldDB" id="A0A1X1TFQ2"/>
<name>A0A1X1TFQ2_9MYCO</name>
<dbReference type="InterPro" id="IPR002938">
    <property type="entry name" value="FAD-bd"/>
</dbReference>
<evidence type="ECO:0000259" key="1">
    <source>
        <dbReference type="Pfam" id="PF01494"/>
    </source>
</evidence>
<dbReference type="PRINTS" id="PR00420">
    <property type="entry name" value="RNGMNOXGNASE"/>
</dbReference>
<dbReference type="SUPFAM" id="SSF51905">
    <property type="entry name" value="FAD/NAD(P)-binding domain"/>
    <property type="match status" value="1"/>
</dbReference>
<dbReference type="PANTHER" id="PTHR42685:SF22">
    <property type="entry name" value="CONDITIONED MEDIUM FACTOR RECEPTOR 1"/>
    <property type="match status" value="1"/>
</dbReference>
<comment type="caution">
    <text evidence="2">The sequence shown here is derived from an EMBL/GenBank/DDBJ whole genome shotgun (WGS) entry which is preliminary data.</text>
</comment>
<dbReference type="RefSeq" id="WP_085129592.1">
    <property type="nucleotide sequence ID" value="NZ_LQOT01000057.1"/>
</dbReference>
<feature type="domain" description="FAD-binding" evidence="1">
    <location>
        <begin position="5"/>
        <end position="307"/>
    </location>
</feature>